<dbReference type="AlphaFoldDB" id="A0A226D2E1"/>
<feature type="transmembrane region" description="Helical" evidence="1">
    <location>
        <begin position="98"/>
        <end position="123"/>
    </location>
</feature>
<accession>A0A226D2E1</accession>
<feature type="transmembrane region" description="Helical" evidence="1">
    <location>
        <begin position="273"/>
        <end position="291"/>
    </location>
</feature>
<reference evidence="2 3" key="1">
    <citation type="submission" date="2015-12" db="EMBL/GenBank/DDBJ databases">
        <title>The genome of Folsomia candida.</title>
        <authorList>
            <person name="Faddeeva A."/>
            <person name="Derks M.F."/>
            <person name="Anvar Y."/>
            <person name="Smit S."/>
            <person name="Van Straalen N."/>
            <person name="Roelofs D."/>
        </authorList>
    </citation>
    <scope>NUCLEOTIDE SEQUENCE [LARGE SCALE GENOMIC DNA]</scope>
    <source>
        <strain evidence="2 3">VU population</strain>
        <tissue evidence="2">Whole body</tissue>
    </source>
</reference>
<comment type="caution">
    <text evidence="2">The sequence shown here is derived from an EMBL/GenBank/DDBJ whole genome shotgun (WGS) entry which is preliminary data.</text>
</comment>
<feature type="transmembrane region" description="Helical" evidence="1">
    <location>
        <begin position="55"/>
        <end position="78"/>
    </location>
</feature>
<protein>
    <submittedName>
        <fullName evidence="2">Uncharacterized protein</fullName>
    </submittedName>
</protein>
<dbReference type="Proteomes" id="UP000198287">
    <property type="component" value="Unassembled WGS sequence"/>
</dbReference>
<sequence>MCHPPPEITDFFGVFLAYSDTMENSHLFGKLPLHWDPTKYRFVLDFKFSRDYKSLIRIGFSFMALIFPVVTILVAYLSKKFVFIEIFPHFKDIVPFDVVNLQVFILVILFGVFVIFFPVIFFWKNYTAGEMERSFVMFKRLSKVRPKEENGGHISTRLVKVANLAVQVYFKISLLLVVGCIPFNLDPMYYIIIELGFEPNSLPSVLIRIILLVISCAEVCRSIAIMICLILFVINLLRREMFMWTNIARRSNFGGLYFYRQISILYTLRRRPATIMLSFIVILGFIFEVLFNYATVVMFGSFPISTYWGIPYCAILLRTIVTQFVDLAAETHEDFNDTLKFMRRKCVSRKSYMYRKLKASPNLGFCIFLGGSPYLVKNNLKIDYRATVLYYTVSLIMATH</sequence>
<keyword evidence="1" id="KW-1133">Transmembrane helix</keyword>
<evidence type="ECO:0000313" key="2">
    <source>
        <dbReference type="EMBL" id="OXA38821.1"/>
    </source>
</evidence>
<dbReference type="EMBL" id="LNIX01000043">
    <property type="protein sequence ID" value="OXA38821.1"/>
    <property type="molecule type" value="Genomic_DNA"/>
</dbReference>
<proteinExistence type="predicted"/>
<evidence type="ECO:0000313" key="3">
    <source>
        <dbReference type="Proteomes" id="UP000198287"/>
    </source>
</evidence>
<keyword evidence="1" id="KW-0472">Membrane</keyword>
<keyword evidence="3" id="KW-1185">Reference proteome</keyword>
<organism evidence="2 3">
    <name type="scientific">Folsomia candida</name>
    <name type="common">Springtail</name>
    <dbReference type="NCBI Taxonomy" id="158441"/>
    <lineage>
        <taxon>Eukaryota</taxon>
        <taxon>Metazoa</taxon>
        <taxon>Ecdysozoa</taxon>
        <taxon>Arthropoda</taxon>
        <taxon>Hexapoda</taxon>
        <taxon>Collembola</taxon>
        <taxon>Entomobryomorpha</taxon>
        <taxon>Isotomoidea</taxon>
        <taxon>Isotomidae</taxon>
        <taxon>Proisotominae</taxon>
        <taxon>Folsomia</taxon>
    </lineage>
</organism>
<gene>
    <name evidence="2" type="ORF">Fcan01_26447</name>
</gene>
<keyword evidence="1" id="KW-0812">Transmembrane</keyword>
<name>A0A226D2E1_FOLCA</name>
<feature type="transmembrane region" description="Helical" evidence="1">
    <location>
        <begin position="205"/>
        <end position="234"/>
    </location>
</feature>
<evidence type="ECO:0000256" key="1">
    <source>
        <dbReference type="SAM" id="Phobius"/>
    </source>
</evidence>
<feature type="transmembrane region" description="Helical" evidence="1">
    <location>
        <begin position="164"/>
        <end position="185"/>
    </location>
</feature>